<sequence>MSSSEALSRPPARARGDAVAEVPSAQPCAALPVAMDVAFAVPGAEGQFYRYCYVSRDGVRERELLPGEWLDEQVVPGSVRCDRFEVVATAIRDARLHPEPASLSTAGFALRRHAAALVLPDLSAAAGRGPYEAWLRGELLPKAAKLVHSAVEEDFGRPVDAVHAIDFTLRTTDGSGVDPRNVVLEAHADFTPESGARRLREERVVFKLGDGRAITAEDRPLLVNLWQPLVETVYRVPLAVCDGRSLASEDLVRKTMYFESRTGEVFNVRRGGAQEWWYYRHMRAEEALLFVTWTPDGKTTAHSAVEDPTDPADAPPRRSLEVRFAVRFKRYQDLGTTS</sequence>
<dbReference type="PANTHER" id="PTHR34598:SF3">
    <property type="entry name" value="OXIDOREDUCTASE AN1597"/>
    <property type="match status" value="1"/>
</dbReference>
<protein>
    <submittedName>
        <fullName evidence="2">Uncharacterized protein</fullName>
    </submittedName>
</protein>
<dbReference type="EMBL" id="HBNR01042081">
    <property type="protein sequence ID" value="CAE4601478.1"/>
    <property type="molecule type" value="Transcribed_RNA"/>
</dbReference>
<evidence type="ECO:0000256" key="1">
    <source>
        <dbReference type="ARBA" id="ARBA00023604"/>
    </source>
</evidence>
<dbReference type="PANTHER" id="PTHR34598">
    <property type="entry name" value="BLL6449 PROTEIN"/>
    <property type="match status" value="1"/>
</dbReference>
<evidence type="ECO:0000313" key="2">
    <source>
        <dbReference type="EMBL" id="CAE4601478.1"/>
    </source>
</evidence>
<reference evidence="2" key="1">
    <citation type="submission" date="2021-01" db="EMBL/GenBank/DDBJ databases">
        <authorList>
            <person name="Corre E."/>
            <person name="Pelletier E."/>
            <person name="Niang G."/>
            <person name="Scheremetjew M."/>
            <person name="Finn R."/>
            <person name="Kale V."/>
            <person name="Holt S."/>
            <person name="Cochrane G."/>
            <person name="Meng A."/>
            <person name="Brown T."/>
            <person name="Cohen L."/>
        </authorList>
    </citation>
    <scope>NUCLEOTIDE SEQUENCE</scope>
    <source>
        <strain evidence="2">CCMP3105</strain>
    </source>
</reference>
<proteinExistence type="inferred from homology"/>
<gene>
    <name evidence="2" type="ORF">AMON00008_LOCUS29239</name>
</gene>
<dbReference type="AlphaFoldDB" id="A0A7S4R2Q9"/>
<organism evidence="2">
    <name type="scientific">Alexandrium monilatum</name>
    <dbReference type="NCBI Taxonomy" id="311494"/>
    <lineage>
        <taxon>Eukaryota</taxon>
        <taxon>Sar</taxon>
        <taxon>Alveolata</taxon>
        <taxon>Dinophyceae</taxon>
        <taxon>Gonyaulacales</taxon>
        <taxon>Pyrocystaceae</taxon>
        <taxon>Alexandrium</taxon>
    </lineage>
</organism>
<name>A0A7S4R2Q9_9DINO</name>
<dbReference type="GO" id="GO:0016491">
    <property type="term" value="F:oxidoreductase activity"/>
    <property type="evidence" value="ECO:0007669"/>
    <property type="project" value="InterPro"/>
</dbReference>
<dbReference type="InterPro" id="IPR044053">
    <property type="entry name" value="AsaB-like"/>
</dbReference>
<comment type="similarity">
    <text evidence="1">Belongs to the asaB hydroxylase/desaturase family.</text>
</comment>
<dbReference type="NCBIfam" id="NF041278">
    <property type="entry name" value="CmcJ_NvfI_EfuI"/>
    <property type="match status" value="1"/>
</dbReference>
<accession>A0A7S4R2Q9</accession>